<dbReference type="SMART" id="SM00901">
    <property type="entry name" value="FRG"/>
    <property type="match status" value="1"/>
</dbReference>
<dbReference type="AlphaFoldDB" id="A0A1C3H2X8"/>
<dbReference type="Proteomes" id="UP000190837">
    <property type="component" value="Unassembled WGS sequence"/>
</dbReference>
<evidence type="ECO:0000313" key="2">
    <source>
        <dbReference type="EMBL" id="SAM59636.1"/>
    </source>
</evidence>
<dbReference type="EMBL" id="FKLO01000024">
    <property type="protein sequence ID" value="SAM59636.1"/>
    <property type="molecule type" value="Genomic_DNA"/>
</dbReference>
<evidence type="ECO:0000259" key="1">
    <source>
        <dbReference type="SMART" id="SM00901"/>
    </source>
</evidence>
<gene>
    <name evidence="2" type="ORF">CHUV0807_0588</name>
</gene>
<protein>
    <recommendedName>
        <fullName evidence="1">FRG domain-containing protein</fullName>
    </recommendedName>
</protein>
<sequence length="342" mass="39583">MEISIRFEDSCNSNQQVIVEDISGFSNILKELGEPANGYMRFFRGHGNKEWGLLPGIYRDDNLVRNEDKIIKDALTYCPDYFRPSDTLFEKLARLQHYGYATRLLDLTSNALVSLYFAASGESNKDGEIIVLDIPKSAIKYDDSDTVAILSALSIRESGFNILSPRREARQIAELSGLSFAKKEQQNFIGSRDSAEHIEAALHQIDIMKEHIVEQEYIKHFNSNNEIIKLLHDIMKDKPYFKPIINPEDLNKVLCIRAKLDNYRIMRQQGCFLLFGINERKNEPACLNDKWKKFLDNEYRIIVPKENKEKILQELRAFAISKQTLFPELDMQAQDIMNKYKS</sequence>
<reference evidence="3" key="1">
    <citation type="submission" date="2016-04" db="EMBL/GenBank/DDBJ databases">
        <authorList>
            <person name="Tagini F."/>
        </authorList>
    </citation>
    <scope>NUCLEOTIDE SEQUENCE [LARGE SCALE GENOMIC DNA]</scope>
    <source>
        <strain evidence="3">CHUV0807</strain>
    </source>
</reference>
<proteinExistence type="predicted"/>
<organism evidence="2 3">
    <name type="scientific">Cardiobacterium hominis</name>
    <dbReference type="NCBI Taxonomy" id="2718"/>
    <lineage>
        <taxon>Bacteria</taxon>
        <taxon>Pseudomonadati</taxon>
        <taxon>Pseudomonadota</taxon>
        <taxon>Gammaproteobacteria</taxon>
        <taxon>Cardiobacteriales</taxon>
        <taxon>Cardiobacteriaceae</taxon>
        <taxon>Cardiobacterium</taxon>
    </lineage>
</organism>
<dbReference type="Pfam" id="PF08867">
    <property type="entry name" value="FRG"/>
    <property type="match status" value="1"/>
</dbReference>
<accession>A0A1C3H2X8</accession>
<name>A0A1C3H2X8_9GAMM</name>
<evidence type="ECO:0000313" key="3">
    <source>
        <dbReference type="Proteomes" id="UP000190837"/>
    </source>
</evidence>
<feature type="domain" description="FRG" evidence="1">
    <location>
        <begin position="37"/>
        <end position="130"/>
    </location>
</feature>
<dbReference type="InterPro" id="IPR014966">
    <property type="entry name" value="FRG-dom"/>
</dbReference>
<dbReference type="RefSeq" id="WP_079539576.1">
    <property type="nucleotide sequence ID" value="NZ_CP171111.1"/>
</dbReference>